<dbReference type="EMBL" id="VXBS01005893">
    <property type="protein sequence ID" value="NXO82084.1"/>
    <property type="molecule type" value="Genomic_DNA"/>
</dbReference>
<name>A0A7L1V9T4_SITEU</name>
<dbReference type="Pfam" id="PF00069">
    <property type="entry name" value="Pkinase"/>
    <property type="match status" value="1"/>
</dbReference>
<feature type="signal peptide" evidence="11">
    <location>
        <begin position="1"/>
        <end position="16"/>
    </location>
</feature>
<proteinExistence type="inferred from homology"/>
<keyword evidence="11" id="KW-0732">Signal</keyword>
<comment type="catalytic activity">
    <reaction evidence="9">
        <text>L-threonyl-[protein] + ATP = O-phospho-L-threonyl-[protein] + ADP + H(+)</text>
        <dbReference type="Rhea" id="RHEA:46608"/>
        <dbReference type="Rhea" id="RHEA-COMP:11060"/>
        <dbReference type="Rhea" id="RHEA-COMP:11605"/>
        <dbReference type="ChEBI" id="CHEBI:15378"/>
        <dbReference type="ChEBI" id="CHEBI:30013"/>
        <dbReference type="ChEBI" id="CHEBI:30616"/>
        <dbReference type="ChEBI" id="CHEBI:61977"/>
        <dbReference type="ChEBI" id="CHEBI:456216"/>
        <dbReference type="EC" id="2.7.11.1"/>
    </reaction>
</comment>
<sequence length="70" mass="7947">ATVWSLGVLLFEMVCGYPPFLSEDAIISGPLSFTPQLSPECQHLIRCCLSKHPMDRPQLEEILRHPWVRG</sequence>
<evidence type="ECO:0000256" key="10">
    <source>
        <dbReference type="ARBA" id="ARBA00048679"/>
    </source>
</evidence>
<evidence type="ECO:0000256" key="11">
    <source>
        <dbReference type="SAM" id="SignalP"/>
    </source>
</evidence>
<keyword evidence="5" id="KW-0808">Transferase</keyword>
<feature type="non-terminal residue" evidence="13">
    <location>
        <position position="70"/>
    </location>
</feature>
<keyword evidence="4" id="KW-0723">Serine/threonine-protein kinase</keyword>
<dbReference type="GO" id="GO:0005524">
    <property type="term" value="F:ATP binding"/>
    <property type="evidence" value="ECO:0007669"/>
    <property type="project" value="UniProtKB-KW"/>
</dbReference>
<evidence type="ECO:0000256" key="1">
    <source>
        <dbReference type="ARBA" id="ARBA00004340"/>
    </source>
</evidence>
<evidence type="ECO:0000256" key="8">
    <source>
        <dbReference type="ARBA" id="ARBA00022840"/>
    </source>
</evidence>
<dbReference type="Gene3D" id="1.10.510.10">
    <property type="entry name" value="Transferase(Phosphotransferase) domain 1"/>
    <property type="match status" value="1"/>
</dbReference>
<evidence type="ECO:0000256" key="9">
    <source>
        <dbReference type="ARBA" id="ARBA00047899"/>
    </source>
</evidence>
<accession>A0A7L1V9T4</accession>
<evidence type="ECO:0000256" key="5">
    <source>
        <dbReference type="ARBA" id="ARBA00022679"/>
    </source>
</evidence>
<comment type="similarity">
    <text evidence="2">Belongs to the protein kinase superfamily. CAMK Ser/Thr protein kinase family. PIM subfamily.</text>
</comment>
<dbReference type="GO" id="GO:0005737">
    <property type="term" value="C:cytoplasm"/>
    <property type="evidence" value="ECO:0007669"/>
    <property type="project" value="TreeGrafter"/>
</dbReference>
<comment type="caution">
    <text evidence="13">The sequence shown here is derived from an EMBL/GenBank/DDBJ whole genome shotgun (WGS) entry which is preliminary data.</text>
</comment>
<feature type="non-terminal residue" evidence="13">
    <location>
        <position position="1"/>
    </location>
</feature>
<gene>
    <name evidence="13" type="primary">Pim1_2</name>
    <name evidence="13" type="ORF">SITEUR_R06125</name>
</gene>
<organism evidence="13 14">
    <name type="scientific">Sitta europaea</name>
    <name type="common">Eurasian nuthatch</name>
    <dbReference type="NCBI Taxonomy" id="50251"/>
    <lineage>
        <taxon>Eukaryota</taxon>
        <taxon>Metazoa</taxon>
        <taxon>Chordata</taxon>
        <taxon>Craniata</taxon>
        <taxon>Vertebrata</taxon>
        <taxon>Euteleostomi</taxon>
        <taxon>Archelosauria</taxon>
        <taxon>Archosauria</taxon>
        <taxon>Dinosauria</taxon>
        <taxon>Saurischia</taxon>
        <taxon>Theropoda</taxon>
        <taxon>Coelurosauria</taxon>
        <taxon>Aves</taxon>
        <taxon>Neognathae</taxon>
        <taxon>Neoaves</taxon>
        <taxon>Telluraves</taxon>
        <taxon>Australaves</taxon>
        <taxon>Passeriformes</taxon>
        <taxon>Sittidae</taxon>
        <taxon>Sitta</taxon>
    </lineage>
</organism>
<evidence type="ECO:0000256" key="6">
    <source>
        <dbReference type="ARBA" id="ARBA00022741"/>
    </source>
</evidence>
<keyword evidence="14" id="KW-1185">Reference proteome</keyword>
<dbReference type="InterPro" id="IPR051138">
    <property type="entry name" value="PIM_Ser/Thr_kinase"/>
</dbReference>
<reference evidence="13 14" key="1">
    <citation type="submission" date="2019-09" db="EMBL/GenBank/DDBJ databases">
        <title>Bird 10,000 Genomes (B10K) Project - Family phase.</title>
        <authorList>
            <person name="Zhang G."/>
        </authorList>
    </citation>
    <scope>NUCLEOTIDE SEQUENCE [LARGE SCALE GENOMIC DNA]</scope>
    <source>
        <strain evidence="13">B10K-DU-002-25</strain>
        <tissue evidence="13">Muscle</tissue>
    </source>
</reference>
<dbReference type="GO" id="GO:0043657">
    <property type="term" value="C:host cell"/>
    <property type="evidence" value="ECO:0007669"/>
    <property type="project" value="UniProtKB-SubCell"/>
</dbReference>
<evidence type="ECO:0000259" key="12">
    <source>
        <dbReference type="PROSITE" id="PS50011"/>
    </source>
</evidence>
<evidence type="ECO:0000313" key="13">
    <source>
        <dbReference type="EMBL" id="NXO82084.1"/>
    </source>
</evidence>
<comment type="catalytic activity">
    <reaction evidence="10">
        <text>L-seryl-[protein] + ATP = O-phospho-L-seryl-[protein] + ADP + H(+)</text>
        <dbReference type="Rhea" id="RHEA:17989"/>
        <dbReference type="Rhea" id="RHEA-COMP:9863"/>
        <dbReference type="Rhea" id="RHEA-COMP:11604"/>
        <dbReference type="ChEBI" id="CHEBI:15378"/>
        <dbReference type="ChEBI" id="CHEBI:29999"/>
        <dbReference type="ChEBI" id="CHEBI:30616"/>
        <dbReference type="ChEBI" id="CHEBI:83421"/>
        <dbReference type="ChEBI" id="CHEBI:456216"/>
        <dbReference type="EC" id="2.7.11.1"/>
    </reaction>
</comment>
<dbReference type="EC" id="2.7.11.1" evidence="3"/>
<keyword evidence="7 13" id="KW-0418">Kinase</keyword>
<keyword evidence="6" id="KW-0547">Nucleotide-binding</keyword>
<evidence type="ECO:0000256" key="2">
    <source>
        <dbReference type="ARBA" id="ARBA00005505"/>
    </source>
</evidence>
<protein>
    <recommendedName>
        <fullName evidence="3">non-specific serine/threonine protein kinase</fullName>
        <ecNumber evidence="3">2.7.11.1</ecNumber>
    </recommendedName>
</protein>
<dbReference type="SUPFAM" id="SSF56112">
    <property type="entry name" value="Protein kinase-like (PK-like)"/>
    <property type="match status" value="1"/>
</dbReference>
<feature type="chain" id="PRO_5029708398" description="non-specific serine/threonine protein kinase" evidence="11">
    <location>
        <begin position="17"/>
        <end position="70"/>
    </location>
</feature>
<feature type="domain" description="Protein kinase" evidence="12">
    <location>
        <begin position="1"/>
        <end position="68"/>
    </location>
</feature>
<dbReference type="Proteomes" id="UP000583915">
    <property type="component" value="Unassembled WGS sequence"/>
</dbReference>
<dbReference type="PANTHER" id="PTHR22984">
    <property type="entry name" value="SERINE/THREONINE-PROTEIN KINASE PIM"/>
    <property type="match status" value="1"/>
</dbReference>
<dbReference type="AlphaFoldDB" id="A0A7L1V9T4"/>
<dbReference type="PROSITE" id="PS50011">
    <property type="entry name" value="PROTEIN_KINASE_DOM"/>
    <property type="match status" value="1"/>
</dbReference>
<evidence type="ECO:0000256" key="7">
    <source>
        <dbReference type="ARBA" id="ARBA00022777"/>
    </source>
</evidence>
<dbReference type="GO" id="GO:0004674">
    <property type="term" value="F:protein serine/threonine kinase activity"/>
    <property type="evidence" value="ECO:0007669"/>
    <property type="project" value="UniProtKB-KW"/>
</dbReference>
<dbReference type="InterPro" id="IPR011009">
    <property type="entry name" value="Kinase-like_dom_sf"/>
</dbReference>
<dbReference type="PANTHER" id="PTHR22984:SF25">
    <property type="entry name" value="PROTEIN KINASE DOMAIN-CONTAINING PROTEIN"/>
    <property type="match status" value="1"/>
</dbReference>
<keyword evidence="8" id="KW-0067">ATP-binding</keyword>
<comment type="subcellular location">
    <subcellularLocation>
        <location evidence="1">Host cell</location>
    </subcellularLocation>
</comment>
<dbReference type="InterPro" id="IPR000719">
    <property type="entry name" value="Prot_kinase_dom"/>
</dbReference>
<evidence type="ECO:0000256" key="4">
    <source>
        <dbReference type="ARBA" id="ARBA00022527"/>
    </source>
</evidence>
<evidence type="ECO:0000313" key="14">
    <source>
        <dbReference type="Proteomes" id="UP000583915"/>
    </source>
</evidence>
<evidence type="ECO:0000256" key="3">
    <source>
        <dbReference type="ARBA" id="ARBA00012513"/>
    </source>
</evidence>